<keyword evidence="2" id="KW-1185">Reference proteome</keyword>
<dbReference type="Proteomes" id="UP001482620">
    <property type="component" value="Unassembled WGS sequence"/>
</dbReference>
<evidence type="ECO:0000313" key="1">
    <source>
        <dbReference type="EMBL" id="MEQ2224582.1"/>
    </source>
</evidence>
<organism evidence="1 2">
    <name type="scientific">Ilyodon furcidens</name>
    <name type="common">goldbreast splitfin</name>
    <dbReference type="NCBI Taxonomy" id="33524"/>
    <lineage>
        <taxon>Eukaryota</taxon>
        <taxon>Metazoa</taxon>
        <taxon>Chordata</taxon>
        <taxon>Craniata</taxon>
        <taxon>Vertebrata</taxon>
        <taxon>Euteleostomi</taxon>
        <taxon>Actinopterygii</taxon>
        <taxon>Neopterygii</taxon>
        <taxon>Teleostei</taxon>
        <taxon>Neoteleostei</taxon>
        <taxon>Acanthomorphata</taxon>
        <taxon>Ovalentaria</taxon>
        <taxon>Atherinomorphae</taxon>
        <taxon>Cyprinodontiformes</taxon>
        <taxon>Goodeidae</taxon>
        <taxon>Ilyodon</taxon>
    </lineage>
</organism>
<reference evidence="1 2" key="1">
    <citation type="submission" date="2021-06" db="EMBL/GenBank/DDBJ databases">
        <authorList>
            <person name="Palmer J.M."/>
        </authorList>
    </citation>
    <scope>NUCLEOTIDE SEQUENCE [LARGE SCALE GENOMIC DNA]</scope>
    <source>
        <strain evidence="2">if_2019</strain>
        <tissue evidence="1">Muscle</tissue>
    </source>
</reference>
<accession>A0ABV0SVE4</accession>
<protein>
    <submittedName>
        <fullName evidence="1">Uncharacterized protein</fullName>
    </submittedName>
</protein>
<comment type="caution">
    <text evidence="1">The sequence shown here is derived from an EMBL/GenBank/DDBJ whole genome shotgun (WGS) entry which is preliminary data.</text>
</comment>
<proteinExistence type="predicted"/>
<name>A0ABV0SVE4_9TELE</name>
<dbReference type="EMBL" id="JAHRIQ010012204">
    <property type="protein sequence ID" value="MEQ2224582.1"/>
    <property type="molecule type" value="Genomic_DNA"/>
</dbReference>
<evidence type="ECO:0000313" key="2">
    <source>
        <dbReference type="Proteomes" id="UP001482620"/>
    </source>
</evidence>
<gene>
    <name evidence="1" type="ORF">ILYODFUR_009003</name>
</gene>
<sequence>MLSQRLAGMSSQLEFVKVLSGRAYRGADCLRQMPANSYSLSEELRVFALRLSGKLTTLSFCSPNPHSSNKLPWIHWMDYSTTPFSHLPVHPPMLHHLHLSLGERTRGLPISTTHHNLPISDPVDILSSSLETSPPLQHVILELPLNLEETLSYLRVSIRCLNLKQKKSKSSVNSFAV</sequence>